<dbReference type="GO" id="GO:0015074">
    <property type="term" value="P:DNA integration"/>
    <property type="evidence" value="ECO:0007669"/>
    <property type="project" value="UniProtKB-KW"/>
</dbReference>
<keyword evidence="5" id="KW-0233">DNA recombination</keyword>
<comment type="similarity">
    <text evidence="2">Belongs to the 'phage' integrase family.</text>
</comment>
<evidence type="ECO:0000256" key="3">
    <source>
        <dbReference type="ARBA" id="ARBA00022908"/>
    </source>
</evidence>
<reference evidence="9 10" key="1">
    <citation type="submission" date="2015-09" db="EMBL/GenBank/DDBJ databases">
        <authorList>
            <consortium name="Pathogen Informatics"/>
        </authorList>
    </citation>
    <scope>NUCLEOTIDE SEQUENCE [LARGE SCALE GENOMIC DNA]</scope>
    <source>
        <strain evidence="9 10">2789STDY5834835</strain>
    </source>
</reference>
<evidence type="ECO:0000256" key="6">
    <source>
        <dbReference type="PROSITE-ProRule" id="PRU01248"/>
    </source>
</evidence>
<dbReference type="InterPro" id="IPR010998">
    <property type="entry name" value="Integrase_recombinase_N"/>
</dbReference>
<dbReference type="SUPFAM" id="SSF56349">
    <property type="entry name" value="DNA breaking-rejoining enzymes"/>
    <property type="match status" value="1"/>
</dbReference>
<dbReference type="PROSITE" id="PS51898">
    <property type="entry name" value="TYR_RECOMBINASE"/>
    <property type="match status" value="1"/>
</dbReference>
<evidence type="ECO:0000256" key="2">
    <source>
        <dbReference type="ARBA" id="ARBA00008857"/>
    </source>
</evidence>
<evidence type="ECO:0000259" key="8">
    <source>
        <dbReference type="PROSITE" id="PS51900"/>
    </source>
</evidence>
<dbReference type="Pfam" id="PF00589">
    <property type="entry name" value="Phage_integrase"/>
    <property type="match status" value="1"/>
</dbReference>
<dbReference type="InterPro" id="IPR011010">
    <property type="entry name" value="DNA_brk_join_enz"/>
</dbReference>
<dbReference type="Pfam" id="PF14657">
    <property type="entry name" value="Arm-DNA-bind_4"/>
    <property type="match status" value="1"/>
</dbReference>
<comment type="function">
    <text evidence="1">Site-specific tyrosine recombinase, which acts by catalyzing the cutting and rejoining of the recombining DNA molecules.</text>
</comment>
<dbReference type="InterPro" id="IPR028259">
    <property type="entry name" value="AP2-like_int_N"/>
</dbReference>
<dbReference type="Gene3D" id="1.10.443.10">
    <property type="entry name" value="Intergrase catalytic core"/>
    <property type="match status" value="1"/>
</dbReference>
<dbReference type="Gene3D" id="1.10.150.130">
    <property type="match status" value="1"/>
</dbReference>
<dbReference type="PANTHER" id="PTHR30349">
    <property type="entry name" value="PHAGE INTEGRASE-RELATED"/>
    <property type="match status" value="1"/>
</dbReference>
<dbReference type="InterPro" id="IPR044068">
    <property type="entry name" value="CB"/>
</dbReference>
<dbReference type="AlphaFoldDB" id="A0A173XAQ6"/>
<dbReference type="InterPro" id="IPR050090">
    <property type="entry name" value="Tyrosine_recombinase_XerCD"/>
</dbReference>
<dbReference type="CDD" id="cd01189">
    <property type="entry name" value="INT_ICEBs1_C_like"/>
    <property type="match status" value="1"/>
</dbReference>
<feature type="domain" description="Core-binding (CB)" evidence="8">
    <location>
        <begin position="68"/>
        <end position="151"/>
    </location>
</feature>
<organism evidence="9 10">
    <name type="scientific">Anaerobutyricum hallii</name>
    <dbReference type="NCBI Taxonomy" id="39488"/>
    <lineage>
        <taxon>Bacteria</taxon>
        <taxon>Bacillati</taxon>
        <taxon>Bacillota</taxon>
        <taxon>Clostridia</taxon>
        <taxon>Lachnospirales</taxon>
        <taxon>Lachnospiraceae</taxon>
        <taxon>Anaerobutyricum</taxon>
    </lineage>
</organism>
<feature type="domain" description="Tyr recombinase" evidence="7">
    <location>
        <begin position="180"/>
        <end position="436"/>
    </location>
</feature>
<keyword evidence="3" id="KW-0229">DNA integration</keyword>
<dbReference type="InterPro" id="IPR002104">
    <property type="entry name" value="Integrase_catalytic"/>
</dbReference>
<accession>A0A173XAQ6</accession>
<proteinExistence type="inferred from homology"/>
<sequence length="437" mass="51672">MSDLIVRPRMLKSGKMVYEYAFEIARIDGKRKRKTKSGFRTKREAKEAGKIELSLYEKCGQTTKDTNISVADFFDLWMEKDCGLTCKESTLDGYHKKIRLYIKPSIGEYYLKNITKDILQDFIKDMYDKGFSKNTISSIRGIVTKAFRWAEEKHYIVASPAINLIIPRNQQPQKATITRQKPHIYVSEDRIKQIFERFPEKEPAHLPLMIIYHCGLRVGEVFGLIWEDIDFENKLLRVNRQVQWHQGKRTKKDIKLYNGTSKSNGYWYFSEPKYNSYRQIDLDDELIALLKREKEWQLKSEEYYAEYYTRYYCDQKLYVLGEKPTYDIIPMNPIKTAKTDNEINFVCRRENGTFTSPRVLTHASSVIHRELNFPEYDTYSLRHTHATMLLENNVNMVYVQKRLGHKDISVTMNIYANHVTPKIKNNSNEKLNEIYKG</sequence>
<dbReference type="InterPro" id="IPR013762">
    <property type="entry name" value="Integrase-like_cat_sf"/>
</dbReference>
<keyword evidence="4 6" id="KW-0238">DNA-binding</keyword>
<evidence type="ECO:0000259" key="7">
    <source>
        <dbReference type="PROSITE" id="PS51898"/>
    </source>
</evidence>
<gene>
    <name evidence="9" type="ORF">ERS852450_00073</name>
</gene>
<dbReference type="RefSeq" id="WP_055297764.1">
    <property type="nucleotide sequence ID" value="NZ_BLYK01000008.1"/>
</dbReference>
<evidence type="ECO:0000313" key="9">
    <source>
        <dbReference type="EMBL" id="CUN48733.1"/>
    </source>
</evidence>
<evidence type="ECO:0000256" key="1">
    <source>
        <dbReference type="ARBA" id="ARBA00003283"/>
    </source>
</evidence>
<dbReference type="Proteomes" id="UP000095679">
    <property type="component" value="Unassembled WGS sequence"/>
</dbReference>
<dbReference type="EMBL" id="CYZL01000001">
    <property type="protein sequence ID" value="CUN48733.1"/>
    <property type="molecule type" value="Genomic_DNA"/>
</dbReference>
<protein>
    <submittedName>
        <fullName evidence="9">Site-specific tyrosine recombinase XerC</fullName>
    </submittedName>
</protein>
<evidence type="ECO:0000256" key="4">
    <source>
        <dbReference type="ARBA" id="ARBA00023125"/>
    </source>
</evidence>
<evidence type="ECO:0000313" key="10">
    <source>
        <dbReference type="Proteomes" id="UP000095679"/>
    </source>
</evidence>
<dbReference type="GO" id="GO:0006310">
    <property type="term" value="P:DNA recombination"/>
    <property type="evidence" value="ECO:0007669"/>
    <property type="project" value="UniProtKB-KW"/>
</dbReference>
<dbReference type="Pfam" id="PF14659">
    <property type="entry name" value="Phage_int_SAM_3"/>
    <property type="match status" value="1"/>
</dbReference>
<dbReference type="GO" id="GO:0003677">
    <property type="term" value="F:DNA binding"/>
    <property type="evidence" value="ECO:0007669"/>
    <property type="project" value="UniProtKB-UniRule"/>
</dbReference>
<dbReference type="PANTHER" id="PTHR30349:SF64">
    <property type="entry name" value="PROPHAGE INTEGRASE INTD-RELATED"/>
    <property type="match status" value="1"/>
</dbReference>
<name>A0A173XAQ6_9FIRM</name>
<dbReference type="InterPro" id="IPR004107">
    <property type="entry name" value="Integrase_SAM-like_N"/>
</dbReference>
<dbReference type="PROSITE" id="PS51900">
    <property type="entry name" value="CB"/>
    <property type="match status" value="1"/>
</dbReference>
<evidence type="ECO:0000256" key="5">
    <source>
        <dbReference type="ARBA" id="ARBA00023172"/>
    </source>
</evidence>